<gene>
    <name evidence="3" type="ORF">SAMN05518683_1055</name>
</gene>
<feature type="region of interest" description="Disordered" evidence="1">
    <location>
        <begin position="1"/>
        <end position="41"/>
    </location>
</feature>
<dbReference type="AlphaFoldDB" id="A0A1I5Q325"/>
<keyword evidence="2" id="KW-0812">Transmembrane</keyword>
<evidence type="ECO:0000313" key="3">
    <source>
        <dbReference type="EMBL" id="SFP40371.1"/>
    </source>
</evidence>
<dbReference type="RefSeq" id="WP_093335919.1">
    <property type="nucleotide sequence ID" value="NZ_FOXD01000005.1"/>
</dbReference>
<name>A0A1I5Q325_9BACI</name>
<keyword evidence="2" id="KW-1133">Transmembrane helix</keyword>
<feature type="compositionally biased region" description="Basic and acidic residues" evidence="1">
    <location>
        <begin position="1"/>
        <end position="27"/>
    </location>
</feature>
<accession>A0A1I5Q325</accession>
<dbReference type="Proteomes" id="UP000198892">
    <property type="component" value="Unassembled WGS sequence"/>
</dbReference>
<reference evidence="4" key="1">
    <citation type="submission" date="2016-10" db="EMBL/GenBank/DDBJ databases">
        <authorList>
            <person name="Varghese N."/>
            <person name="Submissions S."/>
        </authorList>
    </citation>
    <scope>NUCLEOTIDE SEQUENCE [LARGE SCALE GENOMIC DNA]</scope>
    <source>
        <strain evidence="4">S7</strain>
    </source>
</reference>
<evidence type="ECO:0000256" key="1">
    <source>
        <dbReference type="SAM" id="MobiDB-lite"/>
    </source>
</evidence>
<organism evidence="3 4">
    <name type="scientific">Salibacterium halotolerans</name>
    <dbReference type="NCBI Taxonomy" id="1884432"/>
    <lineage>
        <taxon>Bacteria</taxon>
        <taxon>Bacillati</taxon>
        <taxon>Bacillota</taxon>
        <taxon>Bacilli</taxon>
        <taxon>Bacillales</taxon>
        <taxon>Bacillaceae</taxon>
    </lineage>
</organism>
<sequence length="76" mass="8820">MSSKHSDQAENLRRKNRDYRDPKEKDSASLPPRSETHSKEAEKVKWNIRFPAARFLLVIFLIMVAAAVLTPVWLDL</sequence>
<protein>
    <submittedName>
        <fullName evidence="3">Uncharacterized protein</fullName>
    </submittedName>
</protein>
<dbReference type="EMBL" id="FOXD01000005">
    <property type="protein sequence ID" value="SFP40371.1"/>
    <property type="molecule type" value="Genomic_DNA"/>
</dbReference>
<keyword evidence="2" id="KW-0472">Membrane</keyword>
<dbReference type="STRING" id="1884432.SAMN05518683_1055"/>
<proteinExistence type="predicted"/>
<evidence type="ECO:0000256" key="2">
    <source>
        <dbReference type="SAM" id="Phobius"/>
    </source>
</evidence>
<dbReference type="OrthoDB" id="2971460at2"/>
<feature type="transmembrane region" description="Helical" evidence="2">
    <location>
        <begin position="55"/>
        <end position="74"/>
    </location>
</feature>
<keyword evidence="4" id="KW-1185">Reference proteome</keyword>
<evidence type="ECO:0000313" key="4">
    <source>
        <dbReference type="Proteomes" id="UP000198892"/>
    </source>
</evidence>